<dbReference type="Proteomes" id="UP001648503">
    <property type="component" value="Unassembled WGS sequence"/>
</dbReference>
<name>A0ABQ8F5G4_9FUNG</name>
<evidence type="ECO:0000313" key="3">
    <source>
        <dbReference type="Proteomes" id="UP001648503"/>
    </source>
</evidence>
<organism evidence="2 3">
    <name type="scientific">Batrachochytrium salamandrivorans</name>
    <dbReference type="NCBI Taxonomy" id="1357716"/>
    <lineage>
        <taxon>Eukaryota</taxon>
        <taxon>Fungi</taxon>
        <taxon>Fungi incertae sedis</taxon>
        <taxon>Chytridiomycota</taxon>
        <taxon>Chytridiomycota incertae sedis</taxon>
        <taxon>Chytridiomycetes</taxon>
        <taxon>Rhizophydiales</taxon>
        <taxon>Rhizophydiales incertae sedis</taxon>
        <taxon>Batrachochytrium</taxon>
    </lineage>
</organism>
<evidence type="ECO:0000256" key="1">
    <source>
        <dbReference type="SAM" id="MobiDB-lite"/>
    </source>
</evidence>
<feature type="region of interest" description="Disordered" evidence="1">
    <location>
        <begin position="113"/>
        <end position="165"/>
    </location>
</feature>
<feature type="compositionally biased region" description="Basic and acidic residues" evidence="1">
    <location>
        <begin position="113"/>
        <end position="146"/>
    </location>
</feature>
<gene>
    <name evidence="2" type="ORF">BASA50_008163</name>
</gene>
<dbReference type="EMBL" id="JAFCIX010000384">
    <property type="protein sequence ID" value="KAH6592263.1"/>
    <property type="molecule type" value="Genomic_DNA"/>
</dbReference>
<protein>
    <recommendedName>
        <fullName evidence="4">Telomere-associated protein Rif1 N-terminal domain-containing protein</fullName>
    </recommendedName>
</protein>
<feature type="region of interest" description="Disordered" evidence="1">
    <location>
        <begin position="1239"/>
        <end position="1263"/>
    </location>
</feature>
<feature type="compositionally biased region" description="Low complexity" evidence="1">
    <location>
        <begin position="1765"/>
        <end position="1781"/>
    </location>
</feature>
<sequence length="2109" mass="229077">MSSTGLQTAAPLACTALAAGEQVKPVYTDDRQTGQSEPPTPGSCFSITRGISRLPLAGSLWHADCRRLVESLVQSLIECQEELHSSVRHTADPIVVVVVDPIVVDAEGRVHVDGGDSHADSHVDSHADPRLETSRTAAAKDIRADATRNATGNATASNSSSASPASVAAVPAVQRRLLHELLPIVVRECPASSINPLSDSVDATTRTTGSTGSTIPIGSTTTPNTAMTASRSVAAAQACLAALNYASCLEAAWDRDATKSILPLDPLLAQTRSADIIYGSKIRLLLVALFVLLSRRMDRDKLLAVFISPTLRNVPLKTSAIWTMSTMTDVLCQGLLSLINIPTPSPANLFLAGSKKHPQTAWSLPMADCARGLLHDYIIVLRNAVGIYDQNKDPQALVMTEVFVRRLLKQISSTNYSRANTEQLRIIVSVYSDCVKLLPCSFHTRMPPKRIKILLHPLLLLKHTVVHICRLASWHPGLREHSGAQLRALSHHIRKYIRERAEASAYPVSLMTDTDVLLETCELIDIMVGVVCARPMPNLHHSKGVHSVVAPHLTGLHSTATMSNLNMLILQPASARLLAEWAAECSSHRIVQIFLLPFVIQLVELEANWRMCEILLLRLLGQDEVFQPSDSLSSAKSLKASSAAINPWLPDIVLKWLVTLACQRTSTSHQSGSINTEFSQSLSKLSSSEAVASVRIFATRVLGLITPSDSTISDCLISLFDDKLYQIRMCVAEVMTIVGLNSISKDRSHTSCRHMMHGDCRLNCLVSMAGSGGSLGRPRISSPYSFFLTYLDNLVLSHLPSAVSDRERETIGLWAYYITRHIMFQCPIFDDRLSKSGGEASRKAISRVLIELLNRLVRYQRYDSRDLVDDSLAKRDGGVQHSDDYGESGVKTSNMEWAHRRVIAGIVAGILEGSWMLSDLALVRKRPTPPFCDPIVLQACIPILAVLRRDPSIIVRSYCVELCARLLGMKSSEADPARGSFHNIGLTWQDPDVAAIPSLTTLYRIVQGGYDALGVIETPISSGNTANGIPSNTFSRKDAIDRDPSFKRLCQSVVHFGRRHHPLAFNISESSKTKLPLLSTKDMFESPVRGTWVDTNPLSNGSVAAEQAGSARDLQPSLQERNDYANITRLKPAHTLSLETQGVSKPLPDISSNRSDHPPFLASVKDTATHPIDQTLSVHPKNSTAPSATAISPIPPYQSVENLPGEHMDDLDDDPADADIIQHIYADLQRQFNRAAIGGEGGVACSSPPKPSRSPDDDTANQRKWVPDVIDTVTTPSISNTSSHAHAKVGIPDVTDLLDMHMAKSIGSCINLDSPSNLFPTRVGSSDRLAGNESHAFSDYAAEFAAAISSIDASETRGSSNHAVLSKTSNGDHEGGSFPMHSSVHIDNPFTDTTPKVSEPRPALATLDHIVLETRSKLAAIDTDYGFENAVLAHVDMWPDIAAEIPTQAHKYVSRDIVSVDENRGSRAASPKQAICDEGRVGRSSGLPDVHCAVQDTSVGDGFLQEMGNRHVEYPSFPVTIDIDTSAGAGIHPRADNNVDNRIGIDTAGRSLGGMCGSRLPDVIQSTSTSNKPFGTADAVGYDKVTQIEMQDGGEFDSVMDKSMVFEELVSVDDTGSDAADGEGDHARAYSSNRVDLDTLLGPQPSSVGRTQLPNRTSLRSLRDNNNNNNKIRREEGRTAAVATEAWTQAPSPIITPRQAVGSNRTNRHLHSDENRALALSAERPFQSSPLQTPYRQVPMPTSSQMATMPTLVPTATKATITSPHLNANPHPLHPQHQIPLASTTTEPPGTSFIVHSIDPASNPLVHSGLYSAMDLVLRHLVFSATRRQHIDYAELYSDGLVYGSLRSIATLPAQPVYPRSRVQRVPPPPSSLAVPEEEVEESDFVVREALHLTLKSVFRLDLSLFIDVCSGVNVPTDDQLRDRVKLLNWLHGIALVHQHLIPISRTLFKVEAQMRSSVSVAQALVIVRDRISMDRLTGGSSLRAVARGLLMLKSALEGDDRRSNDDVEMAIDESLNTQRAGTNIGRVTKKELVAAHGSSGKEVLPDRIVAPRHRHARSDVITAAHPKTPHDSFKPLASKLASGSVTARPSVSEYGPESFLQWIRESGS</sequence>
<evidence type="ECO:0000313" key="2">
    <source>
        <dbReference type="EMBL" id="KAH6592263.1"/>
    </source>
</evidence>
<keyword evidence="3" id="KW-1185">Reference proteome</keyword>
<feature type="compositionally biased region" description="Low complexity" evidence="1">
    <location>
        <begin position="204"/>
        <end position="223"/>
    </location>
</feature>
<feature type="region of interest" description="Disordered" evidence="1">
    <location>
        <begin position="1176"/>
        <end position="1195"/>
    </location>
</feature>
<evidence type="ECO:0008006" key="4">
    <source>
        <dbReference type="Google" id="ProtNLM"/>
    </source>
</evidence>
<comment type="caution">
    <text evidence="2">The sequence shown here is derived from an EMBL/GenBank/DDBJ whole genome shotgun (WGS) entry which is preliminary data.</text>
</comment>
<feature type="region of interest" description="Disordered" evidence="1">
    <location>
        <begin position="2055"/>
        <end position="2077"/>
    </location>
</feature>
<feature type="region of interest" description="Disordered" evidence="1">
    <location>
        <begin position="1765"/>
        <end position="1788"/>
    </location>
</feature>
<feature type="compositionally biased region" description="Low complexity" evidence="1">
    <location>
        <begin position="1183"/>
        <end position="1192"/>
    </location>
</feature>
<feature type="compositionally biased region" description="Low complexity" evidence="1">
    <location>
        <begin position="147"/>
        <end position="165"/>
    </location>
</feature>
<reference evidence="2 3" key="1">
    <citation type="submission" date="2021-02" db="EMBL/GenBank/DDBJ databases">
        <title>Variation within the Batrachochytrium salamandrivorans European outbreak.</title>
        <authorList>
            <person name="Kelly M."/>
            <person name="Pasmans F."/>
            <person name="Shea T.P."/>
            <person name="Munoz J.F."/>
            <person name="Carranza S."/>
            <person name="Cuomo C.A."/>
            <person name="Martel A."/>
        </authorList>
    </citation>
    <scope>NUCLEOTIDE SEQUENCE [LARGE SCALE GENOMIC DNA]</scope>
    <source>
        <strain evidence="2 3">AMFP18/2</strain>
    </source>
</reference>
<feature type="region of interest" description="Disordered" evidence="1">
    <location>
        <begin position="1641"/>
        <end position="1678"/>
    </location>
</feature>
<feature type="region of interest" description="Disordered" evidence="1">
    <location>
        <begin position="200"/>
        <end position="223"/>
    </location>
</feature>
<feature type="compositionally biased region" description="Polar residues" evidence="1">
    <location>
        <begin position="1644"/>
        <end position="1660"/>
    </location>
</feature>
<proteinExistence type="predicted"/>
<accession>A0ABQ8F5G4</accession>